<dbReference type="EMBL" id="JXYA01000026">
    <property type="protein sequence ID" value="KJZ08593.1"/>
    <property type="molecule type" value="Genomic_DNA"/>
</dbReference>
<accession>A0A0F4QLL9</accession>
<protein>
    <submittedName>
        <fullName evidence="1">Uncharacterized protein</fullName>
    </submittedName>
</protein>
<proteinExistence type="predicted"/>
<dbReference type="OrthoDB" id="6297978at2"/>
<evidence type="ECO:0000313" key="2">
    <source>
        <dbReference type="Proteomes" id="UP000033452"/>
    </source>
</evidence>
<sequence length="561" mass="63535">MTVNEDIARQLHKLLTQSESVLSLYYDKSSWPKIDVTLSQLAEQFTRLYRQAPNALHAHLHFISVPFRHSTNVLVKQSVVLCMLGYAHGYTEQMIHELLVAGFASVLCANREYDKQATDKPLSKVESQKLKLRHQLAVKVLDAGQLKSPQITRILARLSGYELSISRKSNTPLYDNVTLLVAIATQIANALMKKHQRASLPAVIKQLYLNNTHTFVQASLQLVARQLAAYPAGAVQQHQGNQALLLCEEDKHAILAIIESGKITRLIKTQRRHPQRYQAVRVSDAQLLYRVWSRIPPQPLATTSDQMTEALHVVEQLGGENFSSFRAIEKTIAPFREIETALSQAARLYNREAQKGANLRHCLTMVGLDAAALLCQRVLVEQLIVQLKHPFAKDIWHKYQLFAQVLAALVQQNYGHHYEHILSPVSAAIAFMLKHHSVDIKRFVHTSECADNPHPVSLANLYGFVAFDEEAFKHYFHNHFANSDAHRAFEQSELYRKSKLKGLSLTFTAVKILTLQISDANFQTSAWQRQVLDDQAKLHDWQSLNALLAHLQSLGLYNLIE</sequence>
<dbReference type="AlphaFoldDB" id="A0A0F4QLL9"/>
<reference evidence="1 2" key="1">
    <citation type="journal article" date="2015" name="BMC Genomics">
        <title>Genome mining reveals unlocked bioactive potential of marine Gram-negative bacteria.</title>
        <authorList>
            <person name="Machado H."/>
            <person name="Sonnenschein E.C."/>
            <person name="Melchiorsen J."/>
            <person name="Gram L."/>
        </authorList>
    </citation>
    <scope>NUCLEOTIDE SEQUENCE [LARGE SCALE GENOMIC DNA]</scope>
    <source>
        <strain evidence="1 2">S2471</strain>
    </source>
</reference>
<comment type="caution">
    <text evidence="1">The sequence shown here is derived from an EMBL/GenBank/DDBJ whole genome shotgun (WGS) entry which is preliminary data.</text>
</comment>
<keyword evidence="2" id="KW-1185">Reference proteome</keyword>
<organism evidence="1 2">
    <name type="scientific">Pseudoalteromonas rubra</name>
    <dbReference type="NCBI Taxonomy" id="43658"/>
    <lineage>
        <taxon>Bacteria</taxon>
        <taxon>Pseudomonadati</taxon>
        <taxon>Pseudomonadota</taxon>
        <taxon>Gammaproteobacteria</taxon>
        <taxon>Alteromonadales</taxon>
        <taxon>Pseudoalteromonadaceae</taxon>
        <taxon>Pseudoalteromonas</taxon>
    </lineage>
</organism>
<gene>
    <name evidence="1" type="ORF">TW77_12140</name>
</gene>
<dbReference type="Proteomes" id="UP000033452">
    <property type="component" value="Unassembled WGS sequence"/>
</dbReference>
<name>A0A0F4QLL9_9GAMM</name>
<dbReference type="PATRIC" id="fig|43658.5.peg.2570"/>
<evidence type="ECO:0000313" key="1">
    <source>
        <dbReference type="EMBL" id="KJZ08593.1"/>
    </source>
</evidence>
<dbReference type="RefSeq" id="WP_046005245.1">
    <property type="nucleotide sequence ID" value="NZ_JXYA01000026.1"/>
</dbReference>